<dbReference type="EMBL" id="KN846953">
    <property type="protein sequence ID" value="KIV80737.1"/>
    <property type="molecule type" value="Genomic_DNA"/>
</dbReference>
<protein>
    <recommendedName>
        <fullName evidence="4">Apple domain-containing protein</fullName>
    </recommendedName>
</protein>
<dbReference type="Proteomes" id="UP000053599">
    <property type="component" value="Unassembled WGS sequence"/>
</dbReference>
<dbReference type="AlphaFoldDB" id="A0A0D1YCM7"/>
<feature type="chain" id="PRO_5002251829" description="Apple domain-containing protein" evidence="1">
    <location>
        <begin position="22"/>
        <end position="367"/>
    </location>
</feature>
<evidence type="ECO:0008006" key="4">
    <source>
        <dbReference type="Google" id="ProtNLM"/>
    </source>
</evidence>
<feature type="signal peptide" evidence="1">
    <location>
        <begin position="1"/>
        <end position="21"/>
    </location>
</feature>
<evidence type="ECO:0000313" key="2">
    <source>
        <dbReference type="EMBL" id="KIV80737.1"/>
    </source>
</evidence>
<evidence type="ECO:0000256" key="1">
    <source>
        <dbReference type="SAM" id="SignalP"/>
    </source>
</evidence>
<sequence length="367" mass="37658">MYTVLAAVLCYLLAETPLAVAAAGPSQPQAAGNLRAIFGFVGRDKFARDTSDLTPPTTNVAQCDEYNNYLYVTPEDYTFQLQCETNYDGVDIAVDYPVSNLTTCIESCVTYNLGNPKQLCKGVNFNAAFGAAIGQCTLYSEVAASSVADEDEVQDSALLVEDPSGNMYASGQVASFSGEPTQAPSVVPLSAATVSQTTSVSTTTSQSPQMSATLATTITTTVTSTTIITSCPAGESACLSSLTTPLSTGTTGLIGDGTTGITTTTGSQPPNIGSTSGPLAQTTTTAPAGYVVDAVTTFTNIVPFTEYRVQVVEICAATSTPCSQSTITSTSVGYRTEISCSPGPCTGVMVASSLMADFAATGTCIQS</sequence>
<dbReference type="OrthoDB" id="4157274at2759"/>
<gene>
    <name evidence="2" type="ORF">PV11_08220</name>
</gene>
<accession>A0A0D1YCM7</accession>
<proteinExistence type="predicted"/>
<keyword evidence="1" id="KW-0732">Signal</keyword>
<name>A0A0D1YCM7_9EURO</name>
<reference evidence="2 3" key="1">
    <citation type="submission" date="2015-01" db="EMBL/GenBank/DDBJ databases">
        <title>The Genome Sequence of Exophiala sideris CBS121828.</title>
        <authorList>
            <consortium name="The Broad Institute Genomics Platform"/>
            <person name="Cuomo C."/>
            <person name="de Hoog S."/>
            <person name="Gorbushina A."/>
            <person name="Stielow B."/>
            <person name="Teixiera M."/>
            <person name="Abouelleil A."/>
            <person name="Chapman S.B."/>
            <person name="Priest M."/>
            <person name="Young S.K."/>
            <person name="Wortman J."/>
            <person name="Nusbaum C."/>
            <person name="Birren B."/>
        </authorList>
    </citation>
    <scope>NUCLEOTIDE SEQUENCE [LARGE SCALE GENOMIC DNA]</scope>
    <source>
        <strain evidence="2 3">CBS 121828</strain>
    </source>
</reference>
<organism evidence="2 3">
    <name type="scientific">Exophiala sideris</name>
    <dbReference type="NCBI Taxonomy" id="1016849"/>
    <lineage>
        <taxon>Eukaryota</taxon>
        <taxon>Fungi</taxon>
        <taxon>Dikarya</taxon>
        <taxon>Ascomycota</taxon>
        <taxon>Pezizomycotina</taxon>
        <taxon>Eurotiomycetes</taxon>
        <taxon>Chaetothyriomycetidae</taxon>
        <taxon>Chaetothyriales</taxon>
        <taxon>Herpotrichiellaceae</taxon>
        <taxon>Exophiala</taxon>
    </lineage>
</organism>
<dbReference type="HOGENOM" id="CLU_754465_0_0_1"/>
<evidence type="ECO:0000313" key="3">
    <source>
        <dbReference type="Proteomes" id="UP000053599"/>
    </source>
</evidence>